<sequence>MGRTLDRFDTASLASSVDPLSQAIAPPPDETAREKAEREAREANAKRVSDEIDEQLRTERAVAKKKRKPVKVLLLGQSESGKSTTLKNFQLTYAFKAWQEERASWRAVIQLNLVRSVNQILDILTAELNGSPTIIDQDDEDDEGAITYHHAHPSSFTEKHRLLKLRLTPLRRVQRDLEQRLGSATEEPCATNTPTVAAPFEPQEFYIRSTTGWKAALDKFKPRLSRDSKDSKDGGMTTAMREKLQREADEATQIIAGCREDMQSIWEDKAIREMLSRRKMMLENSGGFFLNDVDRIAVANYTPSDHDVLRARLRTMGVQEYRFTFEKGTESGHEWLMYDVGGTRTLRQAWAHHFDDMNAIIFLAPISCFDEKLAEDRRVNRLEDSFLLWKAVCGNKLLAKTQLILFLNKCDLLEKKLKAGVRVKDSVPSFADRANNASTVAKYFKQKFKDMSKQYSTEPRPFYCHLTSVIDTKATAITLGAVREGILREHLRDADFI</sequence>
<dbReference type="CDD" id="cd00066">
    <property type="entry name" value="G-alpha"/>
    <property type="match status" value="1"/>
</dbReference>
<dbReference type="GO" id="GO:0031683">
    <property type="term" value="F:G-protein beta/gamma-subunit complex binding"/>
    <property type="evidence" value="ECO:0007669"/>
    <property type="project" value="InterPro"/>
</dbReference>
<keyword evidence="3" id="KW-0807">Transducer</keyword>
<keyword evidence="8" id="KW-1185">Reference proteome</keyword>
<protein>
    <submittedName>
        <fullName evidence="7">G-alpha-domain-containing protein</fullName>
    </submittedName>
</protein>
<dbReference type="GO" id="GO:0005525">
    <property type="term" value="F:GTP binding"/>
    <property type="evidence" value="ECO:0007669"/>
    <property type="project" value="UniProtKB-KW"/>
</dbReference>
<dbReference type="OrthoDB" id="5817230at2759"/>
<dbReference type="PRINTS" id="PR00318">
    <property type="entry name" value="GPROTEINA"/>
</dbReference>
<dbReference type="InterPro" id="IPR011025">
    <property type="entry name" value="GproteinA_insert"/>
</dbReference>
<proteinExistence type="predicted"/>
<dbReference type="EMBL" id="ML170198">
    <property type="protein sequence ID" value="TDL19263.1"/>
    <property type="molecule type" value="Genomic_DNA"/>
</dbReference>
<dbReference type="SMART" id="SM00275">
    <property type="entry name" value="G_alpha"/>
    <property type="match status" value="1"/>
</dbReference>
<accession>A0A4Y7PV31</accession>
<evidence type="ECO:0000256" key="3">
    <source>
        <dbReference type="ARBA" id="ARBA00023224"/>
    </source>
</evidence>
<evidence type="ECO:0000256" key="2">
    <source>
        <dbReference type="ARBA" id="ARBA00023134"/>
    </source>
</evidence>
<dbReference type="GO" id="GO:0007188">
    <property type="term" value="P:adenylate cyclase-modulating G protein-coupled receptor signaling pathway"/>
    <property type="evidence" value="ECO:0007669"/>
    <property type="project" value="TreeGrafter"/>
</dbReference>
<dbReference type="GO" id="GO:0003924">
    <property type="term" value="F:GTPase activity"/>
    <property type="evidence" value="ECO:0007669"/>
    <property type="project" value="InterPro"/>
</dbReference>
<keyword evidence="2 4" id="KW-0342">GTP-binding</keyword>
<name>A0A4Y7PV31_9AGAM</name>
<dbReference type="STRING" id="50990.A0A4Y7PV31"/>
<dbReference type="Gene3D" id="3.40.50.300">
    <property type="entry name" value="P-loop containing nucleotide triphosphate hydrolases"/>
    <property type="match status" value="2"/>
</dbReference>
<dbReference type="SUPFAM" id="SSF52540">
    <property type="entry name" value="P-loop containing nucleoside triphosphate hydrolases"/>
    <property type="match status" value="1"/>
</dbReference>
<evidence type="ECO:0000256" key="4">
    <source>
        <dbReference type="PIRSR" id="PIRSR601019-1"/>
    </source>
</evidence>
<evidence type="ECO:0000256" key="5">
    <source>
        <dbReference type="PIRSR" id="PIRSR601019-2"/>
    </source>
</evidence>
<keyword evidence="5" id="KW-0460">Magnesium</keyword>
<keyword evidence="1 4" id="KW-0547">Nucleotide-binding</keyword>
<evidence type="ECO:0000256" key="6">
    <source>
        <dbReference type="SAM" id="MobiDB-lite"/>
    </source>
</evidence>
<feature type="binding site" evidence="5">
    <location>
        <position position="315"/>
    </location>
    <ligand>
        <name>Mg(2+)</name>
        <dbReference type="ChEBI" id="CHEBI:18420"/>
    </ligand>
</feature>
<evidence type="ECO:0000256" key="1">
    <source>
        <dbReference type="ARBA" id="ARBA00022741"/>
    </source>
</evidence>
<feature type="compositionally biased region" description="Basic and acidic residues" evidence="6">
    <location>
        <begin position="30"/>
        <end position="52"/>
    </location>
</feature>
<keyword evidence="5" id="KW-0479">Metal-binding</keyword>
<dbReference type="PANTHER" id="PTHR10218">
    <property type="entry name" value="GTP-BINDING PROTEIN ALPHA SUBUNIT"/>
    <property type="match status" value="1"/>
</dbReference>
<evidence type="ECO:0000313" key="7">
    <source>
        <dbReference type="EMBL" id="TDL19263.1"/>
    </source>
</evidence>
<dbReference type="PANTHER" id="PTHR10218:SF360">
    <property type="entry name" value="GUANINE NUCLEOTIDE-BINDING PROTEIN SUBUNIT ALPHA HOMOLOG"/>
    <property type="match status" value="1"/>
</dbReference>
<dbReference type="VEuPathDB" id="FungiDB:BD410DRAFT_727474"/>
<dbReference type="Pfam" id="PF00503">
    <property type="entry name" value="G-alpha"/>
    <property type="match status" value="1"/>
</dbReference>
<feature type="region of interest" description="Disordered" evidence="6">
    <location>
        <begin position="1"/>
        <end position="52"/>
    </location>
</feature>
<dbReference type="PROSITE" id="PS51882">
    <property type="entry name" value="G_ALPHA"/>
    <property type="match status" value="1"/>
</dbReference>
<feature type="binding site" evidence="4">
    <location>
        <begin position="408"/>
        <end position="411"/>
    </location>
    <ligand>
        <name>GTP</name>
        <dbReference type="ChEBI" id="CHEBI:37565"/>
    </ligand>
</feature>
<dbReference type="Gene3D" id="1.10.400.10">
    <property type="entry name" value="GI Alpha 1, domain 2-like"/>
    <property type="match status" value="1"/>
</dbReference>
<organism evidence="7 8">
    <name type="scientific">Rickenella mellea</name>
    <dbReference type="NCBI Taxonomy" id="50990"/>
    <lineage>
        <taxon>Eukaryota</taxon>
        <taxon>Fungi</taxon>
        <taxon>Dikarya</taxon>
        <taxon>Basidiomycota</taxon>
        <taxon>Agaricomycotina</taxon>
        <taxon>Agaricomycetes</taxon>
        <taxon>Hymenochaetales</taxon>
        <taxon>Rickenellaceae</taxon>
        <taxon>Rickenella</taxon>
    </lineage>
</organism>
<dbReference type="InterPro" id="IPR001019">
    <property type="entry name" value="Gprotein_alpha_su"/>
</dbReference>
<reference evidence="7 8" key="1">
    <citation type="submission" date="2018-06" db="EMBL/GenBank/DDBJ databases">
        <title>A transcriptomic atlas of mushroom development highlights an independent origin of complex multicellularity.</title>
        <authorList>
            <consortium name="DOE Joint Genome Institute"/>
            <person name="Krizsan K."/>
            <person name="Almasi E."/>
            <person name="Merenyi Z."/>
            <person name="Sahu N."/>
            <person name="Viragh M."/>
            <person name="Koszo T."/>
            <person name="Mondo S."/>
            <person name="Kiss B."/>
            <person name="Balint B."/>
            <person name="Kues U."/>
            <person name="Barry K."/>
            <person name="Hegedus J.C."/>
            <person name="Henrissat B."/>
            <person name="Johnson J."/>
            <person name="Lipzen A."/>
            <person name="Ohm R."/>
            <person name="Nagy I."/>
            <person name="Pangilinan J."/>
            <person name="Yan J."/>
            <person name="Xiong Y."/>
            <person name="Grigoriev I.V."/>
            <person name="Hibbett D.S."/>
            <person name="Nagy L.G."/>
        </authorList>
    </citation>
    <scope>NUCLEOTIDE SEQUENCE [LARGE SCALE GENOMIC DNA]</scope>
    <source>
        <strain evidence="7 8">SZMC22713</strain>
    </source>
</reference>
<dbReference type="Proteomes" id="UP000294933">
    <property type="component" value="Unassembled WGS sequence"/>
</dbReference>
<dbReference type="AlphaFoldDB" id="A0A4Y7PV31"/>
<dbReference type="GO" id="GO:0005834">
    <property type="term" value="C:heterotrimeric G-protein complex"/>
    <property type="evidence" value="ECO:0007669"/>
    <property type="project" value="TreeGrafter"/>
</dbReference>
<dbReference type="FunFam" id="3.40.50.300:FF:000720">
    <property type="entry name" value="Guanine nucleotide-binding protein G(k) subunit alpha"/>
    <property type="match status" value="1"/>
</dbReference>
<dbReference type="InterPro" id="IPR027417">
    <property type="entry name" value="P-loop_NTPase"/>
</dbReference>
<evidence type="ECO:0000313" key="8">
    <source>
        <dbReference type="Proteomes" id="UP000294933"/>
    </source>
</evidence>
<dbReference type="GO" id="GO:0046872">
    <property type="term" value="F:metal ion binding"/>
    <property type="evidence" value="ECO:0007669"/>
    <property type="project" value="UniProtKB-KW"/>
</dbReference>
<feature type="binding site" evidence="4">
    <location>
        <begin position="309"/>
        <end position="315"/>
    </location>
    <ligand>
        <name>GTP</name>
        <dbReference type="ChEBI" id="CHEBI:37565"/>
    </ligand>
</feature>
<dbReference type="SUPFAM" id="SSF47895">
    <property type="entry name" value="Transducin (alpha subunit), insertion domain"/>
    <property type="match status" value="1"/>
</dbReference>
<gene>
    <name evidence="7" type="ORF">BD410DRAFT_727474</name>
</gene>
<dbReference type="GO" id="GO:0001664">
    <property type="term" value="F:G protein-coupled receptor binding"/>
    <property type="evidence" value="ECO:0007669"/>
    <property type="project" value="TreeGrafter"/>
</dbReference>
<dbReference type="GO" id="GO:0005737">
    <property type="term" value="C:cytoplasm"/>
    <property type="evidence" value="ECO:0007669"/>
    <property type="project" value="TreeGrafter"/>
</dbReference>